<protein>
    <submittedName>
        <fullName evidence="3">Uncharacterized protein</fullName>
    </submittedName>
</protein>
<dbReference type="EMBL" id="QEAP01000051">
    <property type="protein sequence ID" value="TPX76304.1"/>
    <property type="molecule type" value="Genomic_DNA"/>
</dbReference>
<feature type="transmembrane region" description="Helical" evidence="2">
    <location>
        <begin position="479"/>
        <end position="501"/>
    </location>
</feature>
<feature type="transmembrane region" description="Helical" evidence="2">
    <location>
        <begin position="513"/>
        <end position="541"/>
    </location>
</feature>
<accession>A0A507FJ23</accession>
<feature type="region of interest" description="Disordered" evidence="1">
    <location>
        <begin position="224"/>
        <end position="288"/>
    </location>
</feature>
<evidence type="ECO:0000313" key="4">
    <source>
        <dbReference type="Proteomes" id="UP000320333"/>
    </source>
</evidence>
<feature type="region of interest" description="Disordered" evidence="1">
    <location>
        <begin position="1"/>
        <end position="199"/>
    </location>
</feature>
<evidence type="ECO:0000256" key="1">
    <source>
        <dbReference type="SAM" id="MobiDB-lite"/>
    </source>
</evidence>
<dbReference type="OrthoDB" id="2126368at2759"/>
<comment type="caution">
    <text evidence="3">The sequence shown here is derived from an EMBL/GenBank/DDBJ whole genome shotgun (WGS) entry which is preliminary data.</text>
</comment>
<dbReference type="AlphaFoldDB" id="A0A507FJ23"/>
<feature type="compositionally biased region" description="Basic and acidic residues" evidence="1">
    <location>
        <begin position="435"/>
        <end position="446"/>
    </location>
</feature>
<keyword evidence="2" id="KW-0472">Membrane</keyword>
<evidence type="ECO:0000256" key="2">
    <source>
        <dbReference type="SAM" id="Phobius"/>
    </source>
</evidence>
<organism evidence="3 4">
    <name type="scientific">Chytriomyces confervae</name>
    <dbReference type="NCBI Taxonomy" id="246404"/>
    <lineage>
        <taxon>Eukaryota</taxon>
        <taxon>Fungi</taxon>
        <taxon>Fungi incertae sedis</taxon>
        <taxon>Chytridiomycota</taxon>
        <taxon>Chytridiomycota incertae sedis</taxon>
        <taxon>Chytridiomycetes</taxon>
        <taxon>Chytridiales</taxon>
        <taxon>Chytriomycetaceae</taxon>
        <taxon>Chytriomyces</taxon>
    </lineage>
</organism>
<feature type="compositionally biased region" description="Low complexity" evidence="1">
    <location>
        <begin position="264"/>
        <end position="274"/>
    </location>
</feature>
<feature type="compositionally biased region" description="Low complexity" evidence="1">
    <location>
        <begin position="168"/>
        <end position="179"/>
    </location>
</feature>
<sequence>MQSEDVSYLVGIPTESSSAKSSLKRASHQPDPNPSSTNQPSSHDLSSGEILSAAGSLPRKSPISSAWSLARRKSQKGSADDRSPPPPVPALPSLPVTSPSSKAESEADRRKSLGNYHPPPAQSAFSAITGSILGGTQRGNRPSFADKIVARRTVSGDGHDFGTRNVDASNNAEAANSGSGKRGIAQRVNSSDQSPEQAARKIVSFRPTVEEVFEAEQSVIASIISDEDCSDTSNSYPKEHHPRIPSPPPLNIQYDHTAPENSVQQLDSFAAQSDAADEAQQEDQSSFIKISLPLEPLSAFATEDMASSSRRHSLNQNGSANFLDVQKPKNQRRDSFQMLAQQLAAFASKKKSASESSMESDTYLPAKAMRARLGSFMGRAKEENEFNRSESAIKLPEYPHTEAEIQAEYHLMNRRQSTRDFAKIKLFDVEADAREPSMSREAKTDPKASSNSFSAGMGRWPHARDVSENFSRKLTELKYIMLSVVLNAGLLLFAHFSGAGITLPLSPDNVHMTLAVVIEIILLSTNILTTHALDFGVSIFLSMLMTNKSGYGMCACGFVQEHSIKRLKYAQSLSLNSTCRRTLERTSYLWLLLEVTKTLTPIAATAIIHREIRALAEDVNCIVFEPNLSKMYDRTYPSIESTSGAAEVLFGDALGCMRAERATCGESGSQFVFGPQLQGGVANGDTIVGPGFEMVIDTVCQCMDIGEAEAVARGYLTQADQRMLLDWNRRPNVYPFVMHLNNINITGDSIVSNTAMGNTFVCGGYSKDILPICQTTISSIQDVTVASMFSTDGTTASIALVSTRVLEEEHVENQAHGGRRDKQDRSRTAQHISSAIVHRSLVTMFPVSSPVQLVSGIPGHSSALLSWSTSDLKSIDPALLAPGIETLHAILLRGGFQRTLASHGSRCPRQIHREDATIISINWTGVVTIYLIGSIQIALSLLALLLSSVWFLSPVPLGPAIRIVTQPIFFIALLSESPFGVNLQGTANGQSHVMWQQLDLVARIGESLDTLGDPIGRIRLDRPRMVKNLKNGRFYA</sequence>
<keyword evidence="2" id="KW-0812">Transmembrane</keyword>
<feature type="compositionally biased region" description="Polar residues" evidence="1">
    <location>
        <begin position="34"/>
        <end position="45"/>
    </location>
</feature>
<keyword evidence="4" id="KW-1185">Reference proteome</keyword>
<keyword evidence="2" id="KW-1133">Transmembrane helix</keyword>
<feature type="compositionally biased region" description="Basic and acidic residues" evidence="1">
    <location>
        <begin position="810"/>
        <end position="827"/>
    </location>
</feature>
<dbReference type="Proteomes" id="UP000320333">
    <property type="component" value="Unassembled WGS sequence"/>
</dbReference>
<feature type="region of interest" description="Disordered" evidence="1">
    <location>
        <begin position="810"/>
        <end position="829"/>
    </location>
</feature>
<reference evidence="3 4" key="1">
    <citation type="journal article" date="2019" name="Sci. Rep.">
        <title>Comparative genomics of chytrid fungi reveal insights into the obligate biotrophic and pathogenic lifestyle of Synchytrium endobioticum.</title>
        <authorList>
            <person name="van de Vossenberg B.T.L.H."/>
            <person name="Warris S."/>
            <person name="Nguyen H.D.T."/>
            <person name="van Gent-Pelzer M.P.E."/>
            <person name="Joly D.L."/>
            <person name="van de Geest H.C."/>
            <person name="Bonants P.J.M."/>
            <person name="Smith D.S."/>
            <person name="Levesque C.A."/>
            <person name="van der Lee T.A.J."/>
        </authorList>
    </citation>
    <scope>NUCLEOTIDE SEQUENCE [LARGE SCALE GENOMIC DNA]</scope>
    <source>
        <strain evidence="3 4">CBS 675.73</strain>
    </source>
</reference>
<proteinExistence type="predicted"/>
<feature type="compositionally biased region" description="Polar residues" evidence="1">
    <location>
        <begin position="187"/>
        <end position="196"/>
    </location>
</feature>
<feature type="region of interest" description="Disordered" evidence="1">
    <location>
        <begin position="303"/>
        <end position="326"/>
    </location>
</feature>
<name>A0A507FJ23_9FUNG</name>
<evidence type="ECO:0000313" key="3">
    <source>
        <dbReference type="EMBL" id="TPX76304.1"/>
    </source>
</evidence>
<feature type="region of interest" description="Disordered" evidence="1">
    <location>
        <begin position="435"/>
        <end position="456"/>
    </location>
</feature>
<gene>
    <name evidence="3" type="ORF">CcCBS67573_g02426</name>
</gene>